<dbReference type="PRINTS" id="PR00385">
    <property type="entry name" value="P450"/>
</dbReference>
<reference evidence="10" key="1">
    <citation type="journal article" date="2020" name="New Phytol.">
        <title>Comparative genomics reveals dynamic genome evolution in host specialist ectomycorrhizal fungi.</title>
        <authorList>
            <person name="Lofgren L.A."/>
            <person name="Nguyen N.H."/>
            <person name="Vilgalys R."/>
            <person name="Ruytinx J."/>
            <person name="Liao H.L."/>
            <person name="Branco S."/>
            <person name="Kuo A."/>
            <person name="LaButti K."/>
            <person name="Lipzen A."/>
            <person name="Andreopoulos W."/>
            <person name="Pangilinan J."/>
            <person name="Riley R."/>
            <person name="Hundley H."/>
            <person name="Na H."/>
            <person name="Barry K."/>
            <person name="Grigoriev I.V."/>
            <person name="Stajich J.E."/>
            <person name="Kennedy P.G."/>
        </authorList>
    </citation>
    <scope>NUCLEOTIDE SEQUENCE</scope>
    <source>
        <strain evidence="10">S12</strain>
    </source>
</reference>
<dbReference type="InterPro" id="IPR036396">
    <property type="entry name" value="Cyt_P450_sf"/>
</dbReference>
<dbReference type="OrthoDB" id="2789670at2759"/>
<evidence type="ECO:0000313" key="11">
    <source>
        <dbReference type="Proteomes" id="UP000719766"/>
    </source>
</evidence>
<keyword evidence="8" id="KW-0503">Monooxygenase</keyword>
<dbReference type="SUPFAM" id="SSF48264">
    <property type="entry name" value="Cytochrome P450"/>
    <property type="match status" value="1"/>
</dbReference>
<comment type="cofactor">
    <cofactor evidence="1">
        <name>heme</name>
        <dbReference type="ChEBI" id="CHEBI:30413"/>
    </cofactor>
</comment>
<proteinExistence type="inferred from homology"/>
<dbReference type="Proteomes" id="UP000719766">
    <property type="component" value="Unassembled WGS sequence"/>
</dbReference>
<evidence type="ECO:0000256" key="8">
    <source>
        <dbReference type="ARBA" id="ARBA00023033"/>
    </source>
</evidence>
<feature type="signal peptide" evidence="9">
    <location>
        <begin position="1"/>
        <end position="22"/>
    </location>
</feature>
<evidence type="ECO:0000313" key="10">
    <source>
        <dbReference type="EMBL" id="KAG1800319.1"/>
    </source>
</evidence>
<dbReference type="GO" id="GO:0005506">
    <property type="term" value="F:iron ion binding"/>
    <property type="evidence" value="ECO:0007669"/>
    <property type="project" value="InterPro"/>
</dbReference>
<organism evidence="10 11">
    <name type="scientific">Suillus plorans</name>
    <dbReference type="NCBI Taxonomy" id="116603"/>
    <lineage>
        <taxon>Eukaryota</taxon>
        <taxon>Fungi</taxon>
        <taxon>Dikarya</taxon>
        <taxon>Basidiomycota</taxon>
        <taxon>Agaricomycotina</taxon>
        <taxon>Agaricomycetes</taxon>
        <taxon>Agaricomycetidae</taxon>
        <taxon>Boletales</taxon>
        <taxon>Suillineae</taxon>
        <taxon>Suillaceae</taxon>
        <taxon>Suillus</taxon>
    </lineage>
</organism>
<dbReference type="AlphaFoldDB" id="A0A9P7J335"/>
<dbReference type="PRINTS" id="PR00463">
    <property type="entry name" value="EP450I"/>
</dbReference>
<keyword evidence="5" id="KW-0479">Metal-binding</keyword>
<evidence type="ECO:0000256" key="7">
    <source>
        <dbReference type="ARBA" id="ARBA00023004"/>
    </source>
</evidence>
<dbReference type="PANTHER" id="PTHR46300:SF7">
    <property type="entry name" value="P450, PUTATIVE (EUROFUNG)-RELATED"/>
    <property type="match status" value="1"/>
</dbReference>
<evidence type="ECO:0000256" key="6">
    <source>
        <dbReference type="ARBA" id="ARBA00023002"/>
    </source>
</evidence>
<dbReference type="GO" id="GO:0016705">
    <property type="term" value="F:oxidoreductase activity, acting on paired donors, with incorporation or reduction of molecular oxygen"/>
    <property type="evidence" value="ECO:0007669"/>
    <property type="project" value="InterPro"/>
</dbReference>
<comment type="pathway">
    <text evidence="2">Secondary metabolite biosynthesis.</text>
</comment>
<comment type="caution">
    <text evidence="10">The sequence shown here is derived from an EMBL/GenBank/DDBJ whole genome shotgun (WGS) entry which is preliminary data.</text>
</comment>
<keyword evidence="7" id="KW-0408">Iron</keyword>
<sequence length="379" mass="42225">MTPTPVLALALIALVSFVIVQSLQKKRDTKKHPLPPGPPPLPFVGNVIGIDPDHPWLAYSRWGTEYGEIVYTRLFSQDIVIINSERVAHDLLDRRSYNYSTRPPGLVHLLGFFGHDYSSTFLPYSDKWRLHRRIFHEAFHLKAASSFRPIQMRNAHSLILNLLASPEVYGTHFYTFSTSIIMSIMYDYAIAPVDDPFLALIERSLEIDVKVFRPEVAAIVTQFPILEKLPPWLPGASLVAGTAAPSVVSDALKRIPVKTQDEGEAAVLEKGIKESSASGYAAASETTTSTLYVFLLAMALYPEVQTRAQAEIDSVIGETLERLPDWDDRASMPYINAVILETLRWFPIAPLGVAHAAVNDDIYEGYYIPKGATVMANAW</sequence>
<dbReference type="EMBL" id="JABBWE010000009">
    <property type="protein sequence ID" value="KAG1800319.1"/>
    <property type="molecule type" value="Genomic_DNA"/>
</dbReference>
<name>A0A9P7J335_9AGAM</name>
<comment type="similarity">
    <text evidence="3">Belongs to the cytochrome P450 family.</text>
</comment>
<evidence type="ECO:0000256" key="9">
    <source>
        <dbReference type="SAM" id="SignalP"/>
    </source>
</evidence>
<dbReference type="InterPro" id="IPR002401">
    <property type="entry name" value="Cyt_P450_E_grp-I"/>
</dbReference>
<keyword evidence="11" id="KW-1185">Reference proteome</keyword>
<dbReference type="Pfam" id="PF00067">
    <property type="entry name" value="p450"/>
    <property type="match status" value="2"/>
</dbReference>
<accession>A0A9P7J335</accession>
<dbReference type="InterPro" id="IPR001128">
    <property type="entry name" value="Cyt_P450"/>
</dbReference>
<keyword evidence="6" id="KW-0560">Oxidoreductase</keyword>
<evidence type="ECO:0000256" key="4">
    <source>
        <dbReference type="ARBA" id="ARBA00022617"/>
    </source>
</evidence>
<gene>
    <name evidence="10" type="ORF">HD556DRAFT_1439175</name>
</gene>
<protein>
    <submittedName>
        <fullName evidence="10">Cytochrome P450</fullName>
    </submittedName>
</protein>
<evidence type="ECO:0000256" key="5">
    <source>
        <dbReference type="ARBA" id="ARBA00022723"/>
    </source>
</evidence>
<dbReference type="RefSeq" id="XP_041164305.1">
    <property type="nucleotide sequence ID" value="XM_041305932.1"/>
</dbReference>
<dbReference type="GO" id="GO:0020037">
    <property type="term" value="F:heme binding"/>
    <property type="evidence" value="ECO:0007669"/>
    <property type="project" value="InterPro"/>
</dbReference>
<evidence type="ECO:0000256" key="2">
    <source>
        <dbReference type="ARBA" id="ARBA00005179"/>
    </source>
</evidence>
<dbReference type="InterPro" id="IPR050364">
    <property type="entry name" value="Cytochrome_P450_fung"/>
</dbReference>
<dbReference type="Gene3D" id="1.10.630.10">
    <property type="entry name" value="Cytochrome P450"/>
    <property type="match status" value="1"/>
</dbReference>
<dbReference type="PANTHER" id="PTHR46300">
    <property type="entry name" value="P450, PUTATIVE (EUROFUNG)-RELATED-RELATED"/>
    <property type="match status" value="1"/>
</dbReference>
<dbReference type="GeneID" id="64599696"/>
<evidence type="ECO:0000256" key="3">
    <source>
        <dbReference type="ARBA" id="ARBA00010617"/>
    </source>
</evidence>
<keyword evidence="4" id="KW-0349">Heme</keyword>
<dbReference type="GO" id="GO:0004497">
    <property type="term" value="F:monooxygenase activity"/>
    <property type="evidence" value="ECO:0007669"/>
    <property type="project" value="UniProtKB-KW"/>
</dbReference>
<keyword evidence="9" id="KW-0732">Signal</keyword>
<feature type="chain" id="PRO_5040113148" evidence="9">
    <location>
        <begin position="23"/>
        <end position="379"/>
    </location>
</feature>
<evidence type="ECO:0000256" key="1">
    <source>
        <dbReference type="ARBA" id="ARBA00001971"/>
    </source>
</evidence>